<organism evidence="2 3">
    <name type="scientific">Flavobacterium xinjiangense</name>
    <dbReference type="NCBI Taxonomy" id="178356"/>
    <lineage>
        <taxon>Bacteria</taxon>
        <taxon>Pseudomonadati</taxon>
        <taxon>Bacteroidota</taxon>
        <taxon>Flavobacteriia</taxon>
        <taxon>Flavobacteriales</taxon>
        <taxon>Flavobacteriaceae</taxon>
        <taxon>Flavobacterium</taxon>
    </lineage>
</organism>
<dbReference type="InterPro" id="IPR016181">
    <property type="entry name" value="Acyl_CoA_acyltransferase"/>
</dbReference>
<name>A0A1M7DKS0_9FLAO</name>
<dbReference type="EMBL" id="FRCL01000001">
    <property type="protein sequence ID" value="SHL80114.1"/>
    <property type="molecule type" value="Genomic_DNA"/>
</dbReference>
<accession>A0A1M7DKS0</accession>
<sequence length="166" mass="18696">MKLPPYDFYPSISDEKIVLRQILASDIQDVVEISFYDSIQAKTIEEATEMLKKIDIDYESGNSIHWGIVDKVTNNIVGTCGYYRGLDKGIGELGCVLLPQYKGQGFMSLAMQLALNFGLDTIGIKSVKAITTIQNEKAIQLLKRLNFIKIANLQDNEIEYELKLKV</sequence>
<dbReference type="InterPro" id="IPR051531">
    <property type="entry name" value="N-acetyltransferase"/>
</dbReference>
<dbReference type="Proteomes" id="UP000184092">
    <property type="component" value="Unassembled WGS sequence"/>
</dbReference>
<dbReference type="Gene3D" id="3.40.630.30">
    <property type="match status" value="1"/>
</dbReference>
<evidence type="ECO:0000313" key="3">
    <source>
        <dbReference type="Proteomes" id="UP000184092"/>
    </source>
</evidence>
<dbReference type="OrthoDB" id="9811523at2"/>
<dbReference type="PANTHER" id="PTHR43792:SF9">
    <property type="entry name" value="RIBOSOMAL-PROTEIN-ALANINE ACETYLTRANSFERASE"/>
    <property type="match status" value="1"/>
</dbReference>
<dbReference type="RefSeq" id="WP_073203825.1">
    <property type="nucleotide sequence ID" value="NZ_FRCL01000001.1"/>
</dbReference>
<feature type="domain" description="N-acetyltransferase" evidence="1">
    <location>
        <begin position="17"/>
        <end position="165"/>
    </location>
</feature>
<dbReference type="PANTHER" id="PTHR43792">
    <property type="entry name" value="GNAT FAMILY, PUTATIVE (AFU_ORTHOLOGUE AFUA_3G00765)-RELATED-RELATED"/>
    <property type="match status" value="1"/>
</dbReference>
<keyword evidence="3" id="KW-1185">Reference proteome</keyword>
<gene>
    <name evidence="2" type="ORF">SAMN05216269_101150</name>
</gene>
<dbReference type="Pfam" id="PF13302">
    <property type="entry name" value="Acetyltransf_3"/>
    <property type="match status" value="1"/>
</dbReference>
<dbReference type="PROSITE" id="PS51186">
    <property type="entry name" value="GNAT"/>
    <property type="match status" value="1"/>
</dbReference>
<proteinExistence type="predicted"/>
<keyword evidence="2" id="KW-0808">Transferase</keyword>
<dbReference type="AlphaFoldDB" id="A0A1M7DKS0"/>
<evidence type="ECO:0000259" key="1">
    <source>
        <dbReference type="PROSITE" id="PS51186"/>
    </source>
</evidence>
<dbReference type="GO" id="GO:0005737">
    <property type="term" value="C:cytoplasm"/>
    <property type="evidence" value="ECO:0007669"/>
    <property type="project" value="TreeGrafter"/>
</dbReference>
<dbReference type="STRING" id="178356.SAMN05216269_101150"/>
<protein>
    <submittedName>
        <fullName evidence="2">Ribosomal-protein-alanine N-acetyltransferase</fullName>
    </submittedName>
</protein>
<evidence type="ECO:0000313" key="2">
    <source>
        <dbReference type="EMBL" id="SHL80114.1"/>
    </source>
</evidence>
<dbReference type="SUPFAM" id="SSF55729">
    <property type="entry name" value="Acyl-CoA N-acyltransferases (Nat)"/>
    <property type="match status" value="1"/>
</dbReference>
<dbReference type="GO" id="GO:0008999">
    <property type="term" value="F:protein-N-terminal-alanine acetyltransferase activity"/>
    <property type="evidence" value="ECO:0007669"/>
    <property type="project" value="TreeGrafter"/>
</dbReference>
<reference evidence="3" key="1">
    <citation type="submission" date="2016-11" db="EMBL/GenBank/DDBJ databases">
        <authorList>
            <person name="Varghese N."/>
            <person name="Submissions S."/>
        </authorList>
    </citation>
    <scope>NUCLEOTIDE SEQUENCE [LARGE SCALE GENOMIC DNA]</scope>
    <source>
        <strain evidence="3">CGMCC 1.2749</strain>
    </source>
</reference>
<dbReference type="InterPro" id="IPR000182">
    <property type="entry name" value="GNAT_dom"/>
</dbReference>